<name>A0A1V8M387_9GAMM</name>
<reference evidence="2 3" key="1">
    <citation type="submission" date="2015-12" db="EMBL/GenBank/DDBJ databases">
        <authorList>
            <person name="Shamseldin A."/>
            <person name="Moawad H."/>
            <person name="Abd El-Rahim W.M."/>
            <person name="Sadowsky M.J."/>
        </authorList>
    </citation>
    <scope>NUCLEOTIDE SEQUENCE [LARGE SCALE GENOMIC DNA]</scope>
    <source>
        <strain evidence="2 3">WF1</strain>
    </source>
</reference>
<keyword evidence="3" id="KW-1185">Reference proteome</keyword>
<feature type="transmembrane region" description="Helical" evidence="1">
    <location>
        <begin position="146"/>
        <end position="164"/>
    </location>
</feature>
<gene>
    <name evidence="2" type="ORF">AU255_12970</name>
</gene>
<dbReference type="Proteomes" id="UP000191980">
    <property type="component" value="Unassembled WGS sequence"/>
</dbReference>
<feature type="transmembrane region" description="Helical" evidence="1">
    <location>
        <begin position="53"/>
        <end position="72"/>
    </location>
</feature>
<keyword evidence="1" id="KW-0812">Transmembrane</keyword>
<keyword evidence="1" id="KW-0472">Membrane</keyword>
<proteinExistence type="predicted"/>
<feature type="transmembrane region" description="Helical" evidence="1">
    <location>
        <begin position="117"/>
        <end position="134"/>
    </location>
</feature>
<evidence type="ECO:0000256" key="1">
    <source>
        <dbReference type="SAM" id="Phobius"/>
    </source>
</evidence>
<accession>A0A1V8M387</accession>
<protein>
    <submittedName>
        <fullName evidence="2">Uncharacterized protein</fullName>
    </submittedName>
</protein>
<evidence type="ECO:0000313" key="2">
    <source>
        <dbReference type="EMBL" id="OQK16024.1"/>
    </source>
</evidence>
<dbReference type="AlphaFoldDB" id="A0A1V8M387"/>
<keyword evidence="1" id="KW-1133">Transmembrane helix</keyword>
<dbReference type="EMBL" id="LPUF01000002">
    <property type="protein sequence ID" value="OQK16024.1"/>
    <property type="molecule type" value="Genomic_DNA"/>
</dbReference>
<comment type="caution">
    <text evidence="2">The sequence shown here is derived from an EMBL/GenBank/DDBJ whole genome shotgun (WGS) entry which is preliminary data.</text>
</comment>
<sequence>MLFLLFLKILLQQGPSEATLSEGLFSLDFIMSTIAPIRLKAIKNALKYSAEANYYLAILISFIAAVMAMSGHESFLNTGDDFNNPLINNLKVMLAYMVVAQFSVFGFCFIKRSYTELVIVGIFLLLIPGELKFYAQINHLEIDTSFDVFFLYTGLSHIFYGLLWKR</sequence>
<feature type="transmembrane region" description="Helical" evidence="1">
    <location>
        <begin position="92"/>
        <end position="110"/>
    </location>
</feature>
<organism evidence="2 3">
    <name type="scientific">Methyloprofundus sedimenti</name>
    <dbReference type="NCBI Taxonomy" id="1420851"/>
    <lineage>
        <taxon>Bacteria</taxon>
        <taxon>Pseudomonadati</taxon>
        <taxon>Pseudomonadota</taxon>
        <taxon>Gammaproteobacteria</taxon>
        <taxon>Methylococcales</taxon>
        <taxon>Methylococcaceae</taxon>
        <taxon>Methyloprofundus</taxon>
    </lineage>
</organism>
<evidence type="ECO:0000313" key="3">
    <source>
        <dbReference type="Proteomes" id="UP000191980"/>
    </source>
</evidence>